<sequence>MIEYLKTPLSPCGCSDLGMGITRREEEEGQGRRFGSSAEDRF</sequence>
<keyword evidence="3" id="KW-1185">Reference proteome</keyword>
<gene>
    <name evidence="2" type="ORF">ABID26_001073</name>
</gene>
<proteinExistence type="predicted"/>
<dbReference type="RefSeq" id="WP_292373699.1">
    <property type="nucleotide sequence ID" value="NZ_JBEPLM010000001.1"/>
</dbReference>
<evidence type="ECO:0008006" key="4">
    <source>
        <dbReference type="Google" id="ProtNLM"/>
    </source>
</evidence>
<feature type="region of interest" description="Disordered" evidence="1">
    <location>
        <begin position="16"/>
        <end position="42"/>
    </location>
</feature>
<dbReference type="EMBL" id="JBEPLM010000001">
    <property type="protein sequence ID" value="MET3591694.1"/>
    <property type="molecule type" value="Genomic_DNA"/>
</dbReference>
<organism evidence="2 3">
    <name type="scientific">Mesorhizobium shonense</name>
    <dbReference type="NCBI Taxonomy" id="1209948"/>
    <lineage>
        <taxon>Bacteria</taxon>
        <taxon>Pseudomonadati</taxon>
        <taxon>Pseudomonadota</taxon>
        <taxon>Alphaproteobacteria</taxon>
        <taxon>Hyphomicrobiales</taxon>
        <taxon>Phyllobacteriaceae</taxon>
        <taxon>Mesorhizobium</taxon>
    </lineage>
</organism>
<comment type="caution">
    <text evidence="2">The sequence shown here is derived from an EMBL/GenBank/DDBJ whole genome shotgun (WGS) entry which is preliminary data.</text>
</comment>
<dbReference type="Proteomes" id="UP001549036">
    <property type="component" value="Unassembled WGS sequence"/>
</dbReference>
<evidence type="ECO:0000313" key="2">
    <source>
        <dbReference type="EMBL" id="MET3591694.1"/>
    </source>
</evidence>
<evidence type="ECO:0000313" key="3">
    <source>
        <dbReference type="Proteomes" id="UP001549036"/>
    </source>
</evidence>
<feature type="compositionally biased region" description="Basic and acidic residues" evidence="1">
    <location>
        <begin position="22"/>
        <end position="31"/>
    </location>
</feature>
<reference evidence="2 3" key="1">
    <citation type="submission" date="2024-06" db="EMBL/GenBank/DDBJ databases">
        <title>Genomic Encyclopedia of Type Strains, Phase IV (KMG-IV): sequencing the most valuable type-strain genomes for metagenomic binning, comparative biology and taxonomic classification.</title>
        <authorList>
            <person name="Goeker M."/>
        </authorList>
    </citation>
    <scope>NUCLEOTIDE SEQUENCE [LARGE SCALE GENOMIC DNA]</scope>
    <source>
        <strain evidence="2 3">DSM 29846</strain>
    </source>
</reference>
<evidence type="ECO:0000256" key="1">
    <source>
        <dbReference type="SAM" id="MobiDB-lite"/>
    </source>
</evidence>
<accession>A0ABV2HMA4</accession>
<protein>
    <recommendedName>
        <fullName evidence="4">Propionyl-coenzyme A carboxylase alpha polypeptide</fullName>
    </recommendedName>
</protein>
<name>A0ABV2HMA4_9HYPH</name>